<feature type="compositionally biased region" description="Basic and acidic residues" evidence="1">
    <location>
        <begin position="110"/>
        <end position="128"/>
    </location>
</feature>
<feature type="region of interest" description="Disordered" evidence="1">
    <location>
        <begin position="77"/>
        <end position="128"/>
    </location>
</feature>
<proteinExistence type="predicted"/>
<accession>A0A2Z6QJB5</accession>
<dbReference type="Proteomes" id="UP000247702">
    <property type="component" value="Unassembled WGS sequence"/>
</dbReference>
<evidence type="ECO:0000256" key="1">
    <source>
        <dbReference type="SAM" id="MobiDB-lite"/>
    </source>
</evidence>
<evidence type="ECO:0000313" key="3">
    <source>
        <dbReference type="EMBL" id="GES96950.1"/>
    </source>
</evidence>
<dbReference type="EMBL" id="BEXD01000788">
    <property type="protein sequence ID" value="GBB90190.1"/>
    <property type="molecule type" value="Genomic_DNA"/>
</dbReference>
<dbReference type="Proteomes" id="UP000615446">
    <property type="component" value="Unassembled WGS sequence"/>
</dbReference>
<keyword evidence="4" id="KW-1185">Reference proteome</keyword>
<dbReference type="AlphaFoldDB" id="A0A2Z6QJB5"/>
<reference evidence="3" key="2">
    <citation type="submission" date="2019-10" db="EMBL/GenBank/DDBJ databases">
        <title>Conservation and host-specific expression of non-tandemly repeated heterogenous ribosome RNA gene in arbuscular mycorrhizal fungi.</title>
        <authorList>
            <person name="Maeda T."/>
            <person name="Kobayashi Y."/>
            <person name="Nakagawa T."/>
            <person name="Ezawa T."/>
            <person name="Yamaguchi K."/>
            <person name="Bino T."/>
            <person name="Nishimoto Y."/>
            <person name="Shigenobu S."/>
            <person name="Kawaguchi M."/>
        </authorList>
    </citation>
    <scope>NUCLEOTIDE SEQUENCE</scope>
    <source>
        <strain evidence="3">HR1</strain>
    </source>
</reference>
<sequence>MFKKTRNKVPCNCKECNGKLVDKRTRIKYNQIENNLASSIPEFIPSNTLFLNALIVTPNQNNAMETDDPILEELSTDMKINDPTIERSSSKASSETKLLEQEESSNDINYKTDFEHYDSQKRRRKDQF</sequence>
<dbReference type="EMBL" id="BLAL01000254">
    <property type="protein sequence ID" value="GES96950.1"/>
    <property type="molecule type" value="Genomic_DNA"/>
</dbReference>
<name>A0A2Z6QJB5_9GLOM</name>
<gene>
    <name evidence="3" type="ORF">RCL2_002355000</name>
    <name evidence="2" type="ORF">RclHR1_17070009</name>
</gene>
<dbReference type="OrthoDB" id="2384378at2759"/>
<protein>
    <submittedName>
        <fullName evidence="2">Uncharacterized protein</fullName>
    </submittedName>
</protein>
<evidence type="ECO:0000313" key="4">
    <source>
        <dbReference type="Proteomes" id="UP000247702"/>
    </source>
</evidence>
<organism evidence="2 4">
    <name type="scientific">Rhizophagus clarus</name>
    <dbReference type="NCBI Taxonomy" id="94130"/>
    <lineage>
        <taxon>Eukaryota</taxon>
        <taxon>Fungi</taxon>
        <taxon>Fungi incertae sedis</taxon>
        <taxon>Mucoromycota</taxon>
        <taxon>Glomeromycotina</taxon>
        <taxon>Glomeromycetes</taxon>
        <taxon>Glomerales</taxon>
        <taxon>Glomeraceae</taxon>
        <taxon>Rhizophagus</taxon>
    </lineage>
</organism>
<reference evidence="2 4" key="1">
    <citation type="submission" date="2017-11" db="EMBL/GenBank/DDBJ databases">
        <title>The genome of Rhizophagus clarus HR1 reveals common genetic basis of auxotrophy among arbuscular mycorrhizal fungi.</title>
        <authorList>
            <person name="Kobayashi Y."/>
        </authorList>
    </citation>
    <scope>NUCLEOTIDE SEQUENCE [LARGE SCALE GENOMIC DNA]</scope>
    <source>
        <strain evidence="2 4">HR1</strain>
    </source>
</reference>
<evidence type="ECO:0000313" key="2">
    <source>
        <dbReference type="EMBL" id="GBB90190.1"/>
    </source>
</evidence>
<comment type="caution">
    <text evidence="2">The sequence shown here is derived from an EMBL/GenBank/DDBJ whole genome shotgun (WGS) entry which is preliminary data.</text>
</comment>